<feature type="transmembrane region" description="Helical" evidence="7">
    <location>
        <begin position="149"/>
        <end position="172"/>
    </location>
</feature>
<accession>A0ABP3PXD2</accession>
<keyword evidence="9" id="KW-1185">Reference proteome</keyword>
<dbReference type="PANTHER" id="PTHR30250">
    <property type="entry name" value="PST FAMILY PREDICTED COLANIC ACID TRANSPORTER"/>
    <property type="match status" value="1"/>
</dbReference>
<evidence type="ECO:0000256" key="7">
    <source>
        <dbReference type="SAM" id="Phobius"/>
    </source>
</evidence>
<evidence type="ECO:0000313" key="9">
    <source>
        <dbReference type="Proteomes" id="UP001501588"/>
    </source>
</evidence>
<feature type="transmembrane region" description="Helical" evidence="7">
    <location>
        <begin position="115"/>
        <end position="137"/>
    </location>
</feature>
<dbReference type="InterPro" id="IPR050833">
    <property type="entry name" value="Poly_Biosynth_Transport"/>
</dbReference>
<feature type="transmembrane region" description="Helical" evidence="7">
    <location>
        <begin position="356"/>
        <end position="373"/>
    </location>
</feature>
<evidence type="ECO:0000256" key="3">
    <source>
        <dbReference type="ARBA" id="ARBA00022475"/>
    </source>
</evidence>
<evidence type="ECO:0000256" key="6">
    <source>
        <dbReference type="ARBA" id="ARBA00023136"/>
    </source>
</evidence>
<feature type="transmembrane region" description="Helical" evidence="7">
    <location>
        <begin position="385"/>
        <end position="404"/>
    </location>
</feature>
<comment type="similarity">
    <text evidence="2">Belongs to the polysaccharide synthase family.</text>
</comment>
<keyword evidence="3" id="KW-1003">Cell membrane</keyword>
<keyword evidence="6 7" id="KW-0472">Membrane</keyword>
<evidence type="ECO:0000256" key="2">
    <source>
        <dbReference type="ARBA" id="ARBA00007430"/>
    </source>
</evidence>
<keyword evidence="5 7" id="KW-1133">Transmembrane helix</keyword>
<sequence>MALRFPGPHSPAWVLAETAASAAFSLVSLLVIGRVIGPHEAGVGAVAIAAFLLLDVFGASLFPDALVQRAGLAERHLRSALTASTLVGSAAALVLAAAAPLLAAGTGGGGALVPLLLALAPLLPASAFSGAASGFAMRGQRYRLLALRVLVAQPIALAAGLAAAAGGLGAWAIVVNQAAATALVFLLFLAAGRLPLRPALDRAALAELWPVAGPQISAVVLIVGKYRIFVLALGLLLGEAALAHAHVAFRMVDAALFVVWGAMARIAMPRLCALQDDREALARCYGDTAQLPALVGLPIALGVALVADDLVAALLGPAWAGTAEAARIVALAACVTFLHGDQFSLFVALGRARMNTLAAAANLAVPLLALLALRPQTAAGAALAWSAQSLLVTPVFALVVLRLLGKSPLWLLRRAAPGVLAGSAMAAAVLLAQNAMAEAAPLARLLAAVVAGAAVFAAVAWLALGRRLPPALAQRGGGEAPDGAARAAAGAAVIARVPAAAYSAAAGSAKLPALASRTRAAASSYRKGSSA</sequence>
<feature type="transmembrane region" description="Helical" evidence="7">
    <location>
        <begin position="442"/>
        <end position="464"/>
    </location>
</feature>
<feature type="transmembrane region" description="Helical" evidence="7">
    <location>
        <begin position="12"/>
        <end position="36"/>
    </location>
</feature>
<evidence type="ECO:0000256" key="5">
    <source>
        <dbReference type="ARBA" id="ARBA00022989"/>
    </source>
</evidence>
<reference evidence="9" key="1">
    <citation type="journal article" date="2019" name="Int. J. Syst. Evol. Microbiol.">
        <title>The Global Catalogue of Microorganisms (GCM) 10K type strain sequencing project: providing services to taxonomists for standard genome sequencing and annotation.</title>
        <authorList>
            <consortium name="The Broad Institute Genomics Platform"/>
            <consortium name="The Broad Institute Genome Sequencing Center for Infectious Disease"/>
            <person name="Wu L."/>
            <person name="Ma J."/>
        </authorList>
    </citation>
    <scope>NUCLEOTIDE SEQUENCE [LARGE SCALE GENOMIC DNA]</scope>
    <source>
        <strain evidence="9">JCM 9933</strain>
    </source>
</reference>
<dbReference type="RefSeq" id="WP_343894076.1">
    <property type="nucleotide sequence ID" value="NZ_BAAAFZ010000008.1"/>
</dbReference>
<feature type="transmembrane region" description="Helical" evidence="7">
    <location>
        <begin position="42"/>
        <end position="62"/>
    </location>
</feature>
<feature type="transmembrane region" description="Helical" evidence="7">
    <location>
        <begin position="83"/>
        <end position="103"/>
    </location>
</feature>
<feature type="transmembrane region" description="Helical" evidence="7">
    <location>
        <begin position="289"/>
        <end position="307"/>
    </location>
</feature>
<dbReference type="Pfam" id="PF13440">
    <property type="entry name" value="Polysacc_synt_3"/>
    <property type="match status" value="1"/>
</dbReference>
<comment type="caution">
    <text evidence="8">The sequence shown here is derived from an EMBL/GenBank/DDBJ whole genome shotgun (WGS) entry which is preliminary data.</text>
</comment>
<comment type="subcellular location">
    <subcellularLocation>
        <location evidence="1">Cell membrane</location>
        <topology evidence="1">Multi-pass membrane protein</topology>
    </subcellularLocation>
</comment>
<organism evidence="8 9">
    <name type="scientific">Craurococcus roseus</name>
    <dbReference type="NCBI Taxonomy" id="77585"/>
    <lineage>
        <taxon>Bacteria</taxon>
        <taxon>Pseudomonadati</taxon>
        <taxon>Pseudomonadota</taxon>
        <taxon>Alphaproteobacteria</taxon>
        <taxon>Acetobacterales</taxon>
        <taxon>Acetobacteraceae</taxon>
        <taxon>Craurococcus</taxon>
    </lineage>
</organism>
<feature type="transmembrane region" description="Helical" evidence="7">
    <location>
        <begin position="416"/>
        <end position="436"/>
    </location>
</feature>
<keyword evidence="4 7" id="KW-0812">Transmembrane</keyword>
<feature type="transmembrane region" description="Helical" evidence="7">
    <location>
        <begin position="178"/>
        <end position="196"/>
    </location>
</feature>
<dbReference type="EMBL" id="BAAAFZ010000008">
    <property type="protein sequence ID" value="GAA0573497.1"/>
    <property type="molecule type" value="Genomic_DNA"/>
</dbReference>
<gene>
    <name evidence="8" type="ORF">GCM10009416_10190</name>
</gene>
<dbReference type="Proteomes" id="UP001501588">
    <property type="component" value="Unassembled WGS sequence"/>
</dbReference>
<protein>
    <recommendedName>
        <fullName evidence="10">Polysaccharide biosynthesis protein</fullName>
    </recommendedName>
</protein>
<evidence type="ECO:0000256" key="4">
    <source>
        <dbReference type="ARBA" id="ARBA00022692"/>
    </source>
</evidence>
<name>A0ABP3PXD2_9PROT</name>
<proteinExistence type="inferred from homology"/>
<evidence type="ECO:0000313" key="8">
    <source>
        <dbReference type="EMBL" id="GAA0573497.1"/>
    </source>
</evidence>
<feature type="transmembrane region" description="Helical" evidence="7">
    <location>
        <begin position="327"/>
        <end position="349"/>
    </location>
</feature>
<evidence type="ECO:0008006" key="10">
    <source>
        <dbReference type="Google" id="ProtNLM"/>
    </source>
</evidence>
<feature type="transmembrane region" description="Helical" evidence="7">
    <location>
        <begin position="248"/>
        <end position="268"/>
    </location>
</feature>
<evidence type="ECO:0000256" key="1">
    <source>
        <dbReference type="ARBA" id="ARBA00004651"/>
    </source>
</evidence>
<dbReference type="PANTHER" id="PTHR30250:SF10">
    <property type="entry name" value="LIPOPOLYSACCHARIDE BIOSYNTHESIS PROTEIN WZXC"/>
    <property type="match status" value="1"/>
</dbReference>